<proteinExistence type="predicted"/>
<reference evidence="2" key="1">
    <citation type="journal article" date="2021" name="Nat. Commun.">
        <title>Genetic determinants of endophytism in the Arabidopsis root mycobiome.</title>
        <authorList>
            <person name="Mesny F."/>
            <person name="Miyauchi S."/>
            <person name="Thiergart T."/>
            <person name="Pickel B."/>
            <person name="Atanasova L."/>
            <person name="Karlsson M."/>
            <person name="Huettel B."/>
            <person name="Barry K.W."/>
            <person name="Haridas S."/>
            <person name="Chen C."/>
            <person name="Bauer D."/>
            <person name="Andreopoulos W."/>
            <person name="Pangilinan J."/>
            <person name="LaButti K."/>
            <person name="Riley R."/>
            <person name="Lipzen A."/>
            <person name="Clum A."/>
            <person name="Drula E."/>
            <person name="Henrissat B."/>
            <person name="Kohler A."/>
            <person name="Grigoriev I.V."/>
            <person name="Martin F.M."/>
            <person name="Hacquard S."/>
        </authorList>
    </citation>
    <scope>NUCLEOTIDE SEQUENCE</scope>
    <source>
        <strain evidence="2">MPI-CAGE-AT-0147</strain>
    </source>
</reference>
<name>A0A9P9EYZ6_9HYPO</name>
<feature type="chain" id="PRO_5040290329" description="Secreted protein" evidence="1">
    <location>
        <begin position="28"/>
        <end position="131"/>
    </location>
</feature>
<protein>
    <recommendedName>
        <fullName evidence="4">Secreted protein</fullName>
    </recommendedName>
</protein>
<evidence type="ECO:0000313" key="2">
    <source>
        <dbReference type="EMBL" id="KAH7148703.1"/>
    </source>
</evidence>
<accession>A0A9P9EYZ6</accession>
<evidence type="ECO:0000313" key="3">
    <source>
        <dbReference type="Proteomes" id="UP000738349"/>
    </source>
</evidence>
<dbReference type="Proteomes" id="UP000738349">
    <property type="component" value="Unassembled WGS sequence"/>
</dbReference>
<keyword evidence="3" id="KW-1185">Reference proteome</keyword>
<organism evidence="2 3">
    <name type="scientific">Dactylonectria macrodidyma</name>
    <dbReference type="NCBI Taxonomy" id="307937"/>
    <lineage>
        <taxon>Eukaryota</taxon>
        <taxon>Fungi</taxon>
        <taxon>Dikarya</taxon>
        <taxon>Ascomycota</taxon>
        <taxon>Pezizomycotina</taxon>
        <taxon>Sordariomycetes</taxon>
        <taxon>Hypocreomycetidae</taxon>
        <taxon>Hypocreales</taxon>
        <taxon>Nectriaceae</taxon>
        <taxon>Dactylonectria</taxon>
    </lineage>
</organism>
<feature type="signal peptide" evidence="1">
    <location>
        <begin position="1"/>
        <end position="27"/>
    </location>
</feature>
<comment type="caution">
    <text evidence="2">The sequence shown here is derived from an EMBL/GenBank/DDBJ whole genome shotgun (WGS) entry which is preliminary data.</text>
</comment>
<dbReference type="AlphaFoldDB" id="A0A9P9EYZ6"/>
<evidence type="ECO:0008006" key="4">
    <source>
        <dbReference type="Google" id="ProtNLM"/>
    </source>
</evidence>
<evidence type="ECO:0000256" key="1">
    <source>
        <dbReference type="SAM" id="SignalP"/>
    </source>
</evidence>
<gene>
    <name evidence="2" type="ORF">EDB81DRAFT_471784</name>
</gene>
<sequence>MRCMSRMNRLSRFSALLMFDVLVLVQGQLQGTNRWLQDSGESKEAVAWEDLVDSAGVNLQSELCMLLCMCTASMWRCRLVTLVTVETTAKSKDAGDRKVGDRGKEGNLRAVCHLSHQPPTKRKHCLRSHIG</sequence>
<keyword evidence="1" id="KW-0732">Signal</keyword>
<dbReference type="EMBL" id="JAGMUV010000007">
    <property type="protein sequence ID" value="KAH7148703.1"/>
    <property type="molecule type" value="Genomic_DNA"/>
</dbReference>